<dbReference type="Proteomes" id="UP000297245">
    <property type="component" value="Unassembled WGS sequence"/>
</dbReference>
<gene>
    <name evidence="4" type="ORF">K435DRAFT_863304</name>
</gene>
<dbReference type="PROSITE" id="PS50137">
    <property type="entry name" value="DS_RBD"/>
    <property type="match status" value="1"/>
</dbReference>
<dbReference type="InterPro" id="IPR014720">
    <property type="entry name" value="dsRBD_dom"/>
</dbReference>
<dbReference type="Gene3D" id="3.30.160.20">
    <property type="match status" value="1"/>
</dbReference>
<evidence type="ECO:0000313" key="4">
    <source>
        <dbReference type="EMBL" id="THU91573.1"/>
    </source>
</evidence>
<evidence type="ECO:0000256" key="2">
    <source>
        <dbReference type="SAM" id="MobiDB-lite"/>
    </source>
</evidence>
<evidence type="ECO:0000259" key="3">
    <source>
        <dbReference type="PROSITE" id="PS50137"/>
    </source>
</evidence>
<reference evidence="4 5" key="1">
    <citation type="journal article" date="2019" name="Nat. Ecol. Evol.">
        <title>Megaphylogeny resolves global patterns of mushroom evolution.</title>
        <authorList>
            <person name="Varga T."/>
            <person name="Krizsan K."/>
            <person name="Foldi C."/>
            <person name="Dima B."/>
            <person name="Sanchez-Garcia M."/>
            <person name="Sanchez-Ramirez S."/>
            <person name="Szollosi G.J."/>
            <person name="Szarkandi J.G."/>
            <person name="Papp V."/>
            <person name="Albert L."/>
            <person name="Andreopoulos W."/>
            <person name="Angelini C."/>
            <person name="Antonin V."/>
            <person name="Barry K.W."/>
            <person name="Bougher N.L."/>
            <person name="Buchanan P."/>
            <person name="Buyck B."/>
            <person name="Bense V."/>
            <person name="Catcheside P."/>
            <person name="Chovatia M."/>
            <person name="Cooper J."/>
            <person name="Damon W."/>
            <person name="Desjardin D."/>
            <person name="Finy P."/>
            <person name="Geml J."/>
            <person name="Haridas S."/>
            <person name="Hughes K."/>
            <person name="Justo A."/>
            <person name="Karasinski D."/>
            <person name="Kautmanova I."/>
            <person name="Kiss B."/>
            <person name="Kocsube S."/>
            <person name="Kotiranta H."/>
            <person name="LaButti K.M."/>
            <person name="Lechner B.E."/>
            <person name="Liimatainen K."/>
            <person name="Lipzen A."/>
            <person name="Lukacs Z."/>
            <person name="Mihaltcheva S."/>
            <person name="Morgado L.N."/>
            <person name="Niskanen T."/>
            <person name="Noordeloos M.E."/>
            <person name="Ohm R.A."/>
            <person name="Ortiz-Santana B."/>
            <person name="Ovrebo C."/>
            <person name="Racz N."/>
            <person name="Riley R."/>
            <person name="Savchenko A."/>
            <person name="Shiryaev A."/>
            <person name="Soop K."/>
            <person name="Spirin V."/>
            <person name="Szebenyi C."/>
            <person name="Tomsovsky M."/>
            <person name="Tulloss R.E."/>
            <person name="Uehling J."/>
            <person name="Grigoriev I.V."/>
            <person name="Vagvolgyi C."/>
            <person name="Papp T."/>
            <person name="Martin F.M."/>
            <person name="Miettinen O."/>
            <person name="Hibbett D.S."/>
            <person name="Nagy L.G."/>
        </authorList>
    </citation>
    <scope>NUCLEOTIDE SEQUENCE [LARGE SCALE GENOMIC DNA]</scope>
    <source>
        <strain evidence="4 5">CBS 962.96</strain>
    </source>
</reference>
<proteinExistence type="predicted"/>
<evidence type="ECO:0000313" key="5">
    <source>
        <dbReference type="Proteomes" id="UP000297245"/>
    </source>
</evidence>
<dbReference type="GO" id="GO:0003723">
    <property type="term" value="F:RNA binding"/>
    <property type="evidence" value="ECO:0007669"/>
    <property type="project" value="UniProtKB-UniRule"/>
</dbReference>
<dbReference type="OrthoDB" id="112668at2759"/>
<dbReference type="Pfam" id="PF00035">
    <property type="entry name" value="dsrm"/>
    <property type="match status" value="1"/>
</dbReference>
<dbReference type="CDD" id="cd10845">
    <property type="entry name" value="DSRM_RNAse_III_family"/>
    <property type="match status" value="1"/>
</dbReference>
<feature type="domain" description="DRBM" evidence="3">
    <location>
        <begin position="1"/>
        <end position="60"/>
    </location>
</feature>
<accession>A0A4S8LRG8</accession>
<feature type="region of interest" description="Disordered" evidence="2">
    <location>
        <begin position="1"/>
        <end position="22"/>
    </location>
</feature>
<keyword evidence="1" id="KW-0694">RNA-binding</keyword>
<organism evidence="4 5">
    <name type="scientific">Dendrothele bispora (strain CBS 962.96)</name>
    <dbReference type="NCBI Taxonomy" id="1314807"/>
    <lineage>
        <taxon>Eukaryota</taxon>
        <taxon>Fungi</taxon>
        <taxon>Dikarya</taxon>
        <taxon>Basidiomycota</taxon>
        <taxon>Agaricomycotina</taxon>
        <taxon>Agaricomycetes</taxon>
        <taxon>Agaricomycetidae</taxon>
        <taxon>Agaricales</taxon>
        <taxon>Agaricales incertae sedis</taxon>
        <taxon>Dendrothele</taxon>
    </lineage>
</organism>
<dbReference type="AlphaFoldDB" id="A0A4S8LRG8"/>
<sequence>MAQSRGLTPVYADSFSGPQHAPTWTSTVSINNQQYGTGQGTSRGAARENAARQALQVIAASNGR</sequence>
<keyword evidence="5" id="KW-1185">Reference proteome</keyword>
<name>A0A4S8LRG8_DENBC</name>
<dbReference type="SMART" id="SM00358">
    <property type="entry name" value="DSRM"/>
    <property type="match status" value="1"/>
</dbReference>
<evidence type="ECO:0000256" key="1">
    <source>
        <dbReference type="PROSITE-ProRule" id="PRU00266"/>
    </source>
</evidence>
<protein>
    <recommendedName>
        <fullName evidence="3">DRBM domain-containing protein</fullName>
    </recommendedName>
</protein>
<dbReference type="SUPFAM" id="SSF54768">
    <property type="entry name" value="dsRNA-binding domain-like"/>
    <property type="match status" value="1"/>
</dbReference>
<dbReference type="EMBL" id="ML179303">
    <property type="protein sequence ID" value="THU91573.1"/>
    <property type="molecule type" value="Genomic_DNA"/>
</dbReference>